<comment type="caution">
    <text evidence="1">The sequence shown here is derived from an EMBL/GenBank/DDBJ whole genome shotgun (WGS) entry which is preliminary data.</text>
</comment>
<dbReference type="AlphaFoldDB" id="A0A327PUL2"/>
<dbReference type="RefSeq" id="WP_111609859.1">
    <property type="nucleotide sequence ID" value="NZ_QLLK01000001.1"/>
</dbReference>
<dbReference type="PROSITE" id="PS51257">
    <property type="entry name" value="PROKAR_LIPOPROTEIN"/>
    <property type="match status" value="1"/>
</dbReference>
<keyword evidence="2" id="KW-1185">Reference proteome</keyword>
<accession>A0A327PUL2</accession>
<proteinExistence type="predicted"/>
<protein>
    <submittedName>
        <fullName evidence="1">Uncharacterized protein DUF4221</fullName>
    </submittedName>
</protein>
<organism evidence="1 2">
    <name type="scientific">Algoriphagus yeomjeoni</name>
    <dbReference type="NCBI Taxonomy" id="291403"/>
    <lineage>
        <taxon>Bacteria</taxon>
        <taxon>Pseudomonadati</taxon>
        <taxon>Bacteroidota</taxon>
        <taxon>Cytophagia</taxon>
        <taxon>Cytophagales</taxon>
        <taxon>Cyclobacteriaceae</taxon>
        <taxon>Algoriphagus</taxon>
    </lineage>
</organism>
<dbReference type="Pfam" id="PF13970">
    <property type="entry name" value="DUF4221"/>
    <property type="match status" value="1"/>
</dbReference>
<dbReference type="SUPFAM" id="SSF50974">
    <property type="entry name" value="Nitrous oxide reductase, N-terminal domain"/>
    <property type="match status" value="1"/>
</dbReference>
<dbReference type="EMBL" id="QLLK01000001">
    <property type="protein sequence ID" value="RAI95174.1"/>
    <property type="molecule type" value="Genomic_DNA"/>
</dbReference>
<dbReference type="Proteomes" id="UP000249610">
    <property type="component" value="Unassembled WGS sequence"/>
</dbReference>
<evidence type="ECO:0000313" key="2">
    <source>
        <dbReference type="Proteomes" id="UP000249610"/>
    </source>
</evidence>
<dbReference type="InterPro" id="IPR011045">
    <property type="entry name" value="N2O_reductase_N"/>
</dbReference>
<dbReference type="OrthoDB" id="833511at2"/>
<dbReference type="InterPro" id="IPR025316">
    <property type="entry name" value="DUF4221"/>
</dbReference>
<reference evidence="1 2" key="1">
    <citation type="submission" date="2018-06" db="EMBL/GenBank/DDBJ databases">
        <title>Genomic Encyclopedia of Archaeal and Bacterial Type Strains, Phase II (KMG-II): from individual species to whole genera.</title>
        <authorList>
            <person name="Goeker M."/>
        </authorList>
    </citation>
    <scope>NUCLEOTIDE SEQUENCE [LARGE SCALE GENOMIC DNA]</scope>
    <source>
        <strain evidence="1 2">DSM 23446</strain>
    </source>
</reference>
<sequence>MERQLATLFLAILFSCGGKETQISETGNILENLTYLVDTVMIDSKEKLFELSWGPHSSSVTEDGKYLFLFNSKFNQIQQINLDKLEWEKDFDFEVEGPNGISDVVTSTQPLGQGKFLIKPYRKMGVFDEEGVKLKDYSIPSLPINSELEELENSVILSKDQKSLFSLPGIRYFEPRTLARIDLQTYEVQNFPIKEMDWILDLKIGTSTRYSFDEYMYLKELNEQILVLSPSSSAFYRYDLKTDSLTYHSFVHQLTPIANDIKLKNIIETDEEYREELSRYAMGIKFGSPMWDKTRSIYFRIGIKPTQIDGPFQINSSKVFLYVYDQKFNLIGETLIPEISTTPQSPFFKDGKLYSYVNVEDELGFAVFTFDF</sequence>
<evidence type="ECO:0000313" key="1">
    <source>
        <dbReference type="EMBL" id="RAI95174.1"/>
    </source>
</evidence>
<name>A0A327PUL2_9BACT</name>
<gene>
    <name evidence="1" type="ORF">LV83_00425</name>
</gene>